<dbReference type="EMBL" id="BDIP01002038">
    <property type="protein sequence ID" value="GIQ85619.1"/>
    <property type="molecule type" value="Genomic_DNA"/>
</dbReference>
<accession>A0A9K3GIZ3</accession>
<proteinExistence type="predicted"/>
<keyword evidence="2" id="KW-1185">Reference proteome</keyword>
<dbReference type="Proteomes" id="UP000265618">
    <property type="component" value="Unassembled WGS sequence"/>
</dbReference>
<evidence type="ECO:0000313" key="2">
    <source>
        <dbReference type="Proteomes" id="UP000265618"/>
    </source>
</evidence>
<evidence type="ECO:0000313" key="1">
    <source>
        <dbReference type="EMBL" id="GIQ85619.1"/>
    </source>
</evidence>
<reference evidence="1 2" key="1">
    <citation type="journal article" date="2018" name="PLoS ONE">
        <title>The draft genome of Kipferlia bialata reveals reductive genome evolution in fornicate parasites.</title>
        <authorList>
            <person name="Tanifuji G."/>
            <person name="Takabayashi S."/>
            <person name="Kume K."/>
            <person name="Takagi M."/>
            <person name="Nakayama T."/>
            <person name="Kamikawa R."/>
            <person name="Inagaki Y."/>
            <person name="Hashimoto T."/>
        </authorList>
    </citation>
    <scope>NUCLEOTIDE SEQUENCE [LARGE SCALE GENOMIC DNA]</scope>
    <source>
        <strain evidence="1">NY0173</strain>
    </source>
</reference>
<name>A0A9K3GIZ3_9EUKA</name>
<comment type="caution">
    <text evidence="1">The sequence shown here is derived from an EMBL/GenBank/DDBJ whole genome shotgun (WGS) entry which is preliminary data.</text>
</comment>
<dbReference type="AlphaFoldDB" id="A0A9K3GIZ3"/>
<organism evidence="1 2">
    <name type="scientific">Kipferlia bialata</name>
    <dbReference type="NCBI Taxonomy" id="797122"/>
    <lineage>
        <taxon>Eukaryota</taxon>
        <taxon>Metamonada</taxon>
        <taxon>Carpediemonas-like organisms</taxon>
        <taxon>Kipferlia</taxon>
    </lineage>
</organism>
<gene>
    <name evidence="1" type="ORF">KIPB_007318</name>
</gene>
<protein>
    <submittedName>
        <fullName evidence="1">Uncharacterized protein</fullName>
    </submittedName>
</protein>
<sequence length="96" mass="10277">MEGPVVPKVKRSAPTCSRVATFTTVHLPVTGNAYASTEGGAPDLQPVPKPGAGFGVPKLNHLMRCALNVHATKPGLARYYGEQLFQFVLKCTDVRL</sequence>
<feature type="non-terminal residue" evidence="1">
    <location>
        <position position="1"/>
    </location>
</feature>